<keyword evidence="13" id="KW-1185">Reference proteome</keyword>
<organism evidence="12 13">
    <name type="scientific">Scomber scombrus</name>
    <name type="common">Atlantic mackerel</name>
    <name type="synonym">Scomber vernalis</name>
    <dbReference type="NCBI Taxonomy" id="13677"/>
    <lineage>
        <taxon>Eukaryota</taxon>
        <taxon>Metazoa</taxon>
        <taxon>Chordata</taxon>
        <taxon>Craniata</taxon>
        <taxon>Vertebrata</taxon>
        <taxon>Euteleostomi</taxon>
        <taxon>Actinopterygii</taxon>
        <taxon>Neopterygii</taxon>
        <taxon>Teleostei</taxon>
        <taxon>Neoteleostei</taxon>
        <taxon>Acanthomorphata</taxon>
        <taxon>Pelagiaria</taxon>
        <taxon>Scombriformes</taxon>
        <taxon>Scombridae</taxon>
        <taxon>Scomber</taxon>
    </lineage>
</organism>
<evidence type="ECO:0000313" key="12">
    <source>
        <dbReference type="EMBL" id="CAK6973264.1"/>
    </source>
</evidence>
<evidence type="ECO:0000259" key="11">
    <source>
        <dbReference type="PROSITE" id="PS50888"/>
    </source>
</evidence>
<evidence type="ECO:0000256" key="1">
    <source>
        <dbReference type="ARBA" id="ARBA00004123"/>
    </source>
</evidence>
<reference evidence="12 13" key="1">
    <citation type="submission" date="2024-01" db="EMBL/GenBank/DDBJ databases">
        <authorList>
            <person name="Alioto T."/>
            <person name="Alioto T."/>
            <person name="Gomez Garrido J."/>
        </authorList>
    </citation>
    <scope>NUCLEOTIDE SEQUENCE [LARGE SCALE GENOMIC DNA]</scope>
</reference>
<evidence type="ECO:0000313" key="13">
    <source>
        <dbReference type="Proteomes" id="UP001314229"/>
    </source>
</evidence>
<dbReference type="PROSITE" id="PS50888">
    <property type="entry name" value="BHLH"/>
    <property type="match status" value="1"/>
</dbReference>
<proteinExistence type="predicted"/>
<feature type="compositionally biased region" description="Polar residues" evidence="10">
    <location>
        <begin position="9"/>
        <end position="28"/>
    </location>
</feature>
<keyword evidence="8" id="KW-0804">Transcription</keyword>
<feature type="compositionally biased region" description="Basic and acidic residues" evidence="10">
    <location>
        <begin position="44"/>
        <end position="55"/>
    </location>
</feature>
<evidence type="ECO:0000256" key="10">
    <source>
        <dbReference type="SAM" id="MobiDB-lite"/>
    </source>
</evidence>
<dbReference type="AlphaFoldDB" id="A0AAV1PR68"/>
<keyword evidence="5" id="KW-0524">Neurogenesis</keyword>
<dbReference type="GO" id="GO:0000981">
    <property type="term" value="F:DNA-binding transcription factor activity, RNA polymerase II-specific"/>
    <property type="evidence" value="ECO:0007669"/>
    <property type="project" value="TreeGrafter"/>
</dbReference>
<evidence type="ECO:0000256" key="6">
    <source>
        <dbReference type="ARBA" id="ARBA00023015"/>
    </source>
</evidence>
<keyword evidence="7" id="KW-0238">DNA-binding</keyword>
<dbReference type="GO" id="GO:0046983">
    <property type="term" value="F:protein dimerization activity"/>
    <property type="evidence" value="ECO:0007669"/>
    <property type="project" value="InterPro"/>
</dbReference>
<evidence type="ECO:0000256" key="7">
    <source>
        <dbReference type="ARBA" id="ARBA00023125"/>
    </source>
</evidence>
<dbReference type="InterPro" id="IPR011598">
    <property type="entry name" value="bHLH_dom"/>
</dbReference>
<dbReference type="Gene3D" id="4.10.280.10">
    <property type="entry name" value="Helix-loop-helix DNA-binding domain"/>
    <property type="match status" value="1"/>
</dbReference>
<feature type="compositionally biased region" description="Acidic residues" evidence="10">
    <location>
        <begin position="56"/>
        <end position="66"/>
    </location>
</feature>
<comment type="subcellular location">
    <subcellularLocation>
        <location evidence="1">Nucleus</location>
    </subcellularLocation>
</comment>
<dbReference type="Pfam" id="PF00010">
    <property type="entry name" value="HLH"/>
    <property type="match status" value="1"/>
</dbReference>
<evidence type="ECO:0000256" key="9">
    <source>
        <dbReference type="ARBA" id="ARBA00023242"/>
    </source>
</evidence>
<dbReference type="GO" id="GO:0061564">
    <property type="term" value="P:axon development"/>
    <property type="evidence" value="ECO:0007669"/>
    <property type="project" value="TreeGrafter"/>
</dbReference>
<dbReference type="GO" id="GO:0005634">
    <property type="term" value="C:nucleus"/>
    <property type="evidence" value="ECO:0007669"/>
    <property type="project" value="UniProtKB-SubCell"/>
</dbReference>
<evidence type="ECO:0000256" key="8">
    <source>
        <dbReference type="ARBA" id="ARBA00023163"/>
    </source>
</evidence>
<comment type="caution">
    <text evidence="12">The sequence shown here is derived from an EMBL/GenBank/DDBJ whole genome shotgun (WGS) entry which is preliminary data.</text>
</comment>
<feature type="region of interest" description="Disordered" evidence="10">
    <location>
        <begin position="1"/>
        <end position="86"/>
    </location>
</feature>
<evidence type="ECO:0000256" key="4">
    <source>
        <dbReference type="ARBA" id="ARBA00022782"/>
    </source>
</evidence>
<protein>
    <submittedName>
        <fullName evidence="12">Neurogenic differentiation factor 6-A-like</fullName>
    </submittedName>
</protein>
<accession>A0AAV1PR68</accession>
<sequence>MLTLPFDELSSNQTSSPIRTSWATNQIIKSVKPEPGRALQDTLKSGREDGERHGTEEEEQEEEEAGGDLRRRGSRKKKLSQARQDRVRLRRIEANARERNRMHGLNNALDSLRKVVPCYSKTQKLSKIETLRLAKNYIWALGEILSTGKRPDLLTFAQTLCKGLSQPTTNLMASYLQLNTHSFISESGGESFSLYPAYHHYRAEGVGASSADNGRPLRPFSSFCGPYDALYDLSPDCSSPLDAGPLSPPINFNGIFSLKHEEPVDYRSCHYGLRYRSISQSSSADINPYDIHLCGQFYQVQEDLNKPFPN</sequence>
<dbReference type="InterPro" id="IPR050359">
    <property type="entry name" value="bHLH_transcription_factors"/>
</dbReference>
<dbReference type="CDD" id="cd19722">
    <property type="entry name" value="bHLH_TS_NeuroD6_ATOH2"/>
    <property type="match status" value="1"/>
</dbReference>
<dbReference type="FunFam" id="4.10.280.10:FF:000006">
    <property type="entry name" value="Neurogenic differentiation factor"/>
    <property type="match status" value="1"/>
</dbReference>
<dbReference type="GO" id="GO:0070888">
    <property type="term" value="F:E-box binding"/>
    <property type="evidence" value="ECO:0007669"/>
    <property type="project" value="TreeGrafter"/>
</dbReference>
<evidence type="ECO:0000256" key="3">
    <source>
        <dbReference type="ARBA" id="ARBA00022473"/>
    </source>
</evidence>
<dbReference type="InterPro" id="IPR022575">
    <property type="entry name" value="NeuroD_DUF"/>
</dbReference>
<dbReference type="GO" id="GO:0007423">
    <property type="term" value="P:sensory organ development"/>
    <property type="evidence" value="ECO:0007669"/>
    <property type="project" value="TreeGrafter"/>
</dbReference>
<evidence type="ECO:0000256" key="2">
    <source>
        <dbReference type="ARBA" id="ARBA00011571"/>
    </source>
</evidence>
<keyword evidence="9" id="KW-0539">Nucleus</keyword>
<keyword evidence="3" id="KW-0217">Developmental protein</keyword>
<keyword evidence="6" id="KW-0805">Transcription regulation</keyword>
<dbReference type="Pfam" id="PF12533">
    <property type="entry name" value="Neuro_bHLH"/>
    <property type="match status" value="1"/>
</dbReference>
<keyword evidence="4" id="KW-0221">Differentiation</keyword>
<gene>
    <name evidence="12" type="ORF">FSCOSCO3_A023377</name>
</gene>
<name>A0AAV1PR68_SCOSC</name>
<dbReference type="GO" id="GO:0045944">
    <property type="term" value="P:positive regulation of transcription by RNA polymerase II"/>
    <property type="evidence" value="ECO:0007669"/>
    <property type="project" value="TreeGrafter"/>
</dbReference>
<dbReference type="PANTHER" id="PTHR19290">
    <property type="entry name" value="BASIC HELIX-LOOP-HELIX PROTEIN NEUROGENIN-RELATED"/>
    <property type="match status" value="1"/>
</dbReference>
<dbReference type="Proteomes" id="UP001314229">
    <property type="component" value="Unassembled WGS sequence"/>
</dbReference>
<dbReference type="SUPFAM" id="SSF47459">
    <property type="entry name" value="HLH, helix-loop-helix DNA-binding domain"/>
    <property type="match status" value="1"/>
</dbReference>
<feature type="domain" description="BHLH" evidence="11">
    <location>
        <begin position="89"/>
        <end position="141"/>
    </location>
</feature>
<evidence type="ECO:0000256" key="5">
    <source>
        <dbReference type="ARBA" id="ARBA00022902"/>
    </source>
</evidence>
<comment type="subunit">
    <text evidence="2">Efficient DNA binding requires dimerization with another bHLH protein.</text>
</comment>
<dbReference type="PANTHER" id="PTHR19290:SF9">
    <property type="entry name" value="NEUROGENIC DIFFERENTIATION FACTOR 6"/>
    <property type="match status" value="1"/>
</dbReference>
<dbReference type="InterPro" id="IPR036638">
    <property type="entry name" value="HLH_DNA-bd_sf"/>
</dbReference>
<dbReference type="SMART" id="SM00353">
    <property type="entry name" value="HLH"/>
    <property type="match status" value="1"/>
</dbReference>
<dbReference type="EMBL" id="CAWUFR010000226">
    <property type="protein sequence ID" value="CAK6973264.1"/>
    <property type="molecule type" value="Genomic_DNA"/>
</dbReference>